<gene>
    <name evidence="8" type="ORF">G9C98_006387</name>
</gene>
<dbReference type="PROSITE" id="PS50950">
    <property type="entry name" value="ZF_THAP"/>
    <property type="match status" value="1"/>
</dbReference>
<reference evidence="8" key="1">
    <citation type="submission" date="2020-03" db="EMBL/GenBank/DDBJ databases">
        <authorList>
            <person name="Chebbi M.A."/>
            <person name="Drezen J.M."/>
        </authorList>
    </citation>
    <scope>NUCLEOTIDE SEQUENCE</scope>
    <source>
        <tissue evidence="8">Whole body</tissue>
    </source>
</reference>
<dbReference type="OrthoDB" id="7683421at2759"/>
<sequence length="668" mass="77244">MVRSCSLRNCNNSVRQKYRFFLLPSVKKVAKRAAWLQQCDYLLTEPLPTSGNSISLCEGHFEPDQFVEYGPSVRTILKPTAIPTIFTKNPPRVSDAVELWYEREYKHNNTLSLLNDLTDDSIIYNNDNQDNEVELLEELNDDNGFEYVDVEDTPPKRVKLIRIQRNKMQIATPQGIKIISASCKTQLNNINMAEHTQVEHFEEGLSPPSSNEMENVDDNSSSFVTMGGKRYCLDVDNKQVAFKVSGDGSLGLESLESEHDQAEYDHHSENYNQESGNYNYIESGNSNFNSTYNCYSNKRKVANSTFKKQHKYEITPVFIKKEIVDDEIDDKSRLRDIMHFNISQTESLESNEAHEESANEDFDPALLKNLKTVDHFDNDNDDENDNGNYIINDEDQLHDDQSQDLDNDIDYSQLIMSASDLQKRVNELEIEKDSIIKKYRRLELKMETFQNNLRTFLNEDQIKLLQSQSPSMNTTSWSAETLKKSAKIRCIVGPRAYEYLRSQEHYPLPSFRTLYRHREISRINDYTDEMIQEHMNATINRVAMVAEESEVSDADEDIDGDVDSEILDVPRIKQETAAQRPQPETVIEHDALVENNSEPEHIDFDALDPEIEEDEKLEQEEIDEIEYESSTRNIVQDILMNIDDDIVLPYEYIAAIDEVRYVPEKTST</sequence>
<evidence type="ECO:0000256" key="2">
    <source>
        <dbReference type="ARBA" id="ARBA00022771"/>
    </source>
</evidence>
<dbReference type="SMART" id="SM00980">
    <property type="entry name" value="THAP"/>
    <property type="match status" value="1"/>
</dbReference>
<dbReference type="Pfam" id="PF05485">
    <property type="entry name" value="THAP"/>
    <property type="match status" value="1"/>
</dbReference>
<accession>A0A8J5R069</accession>
<dbReference type="InterPro" id="IPR006612">
    <property type="entry name" value="THAP_Znf"/>
</dbReference>
<keyword evidence="1" id="KW-0479">Metal-binding</keyword>
<dbReference type="Proteomes" id="UP000729913">
    <property type="component" value="Unassembled WGS sequence"/>
</dbReference>
<keyword evidence="6" id="KW-0175">Coiled coil</keyword>
<keyword evidence="2 5" id="KW-0863">Zinc-finger</keyword>
<protein>
    <recommendedName>
        <fullName evidence="7">THAP-type domain-containing protein</fullName>
    </recommendedName>
</protein>
<feature type="coiled-coil region" evidence="6">
    <location>
        <begin position="411"/>
        <end position="459"/>
    </location>
</feature>
<evidence type="ECO:0000256" key="6">
    <source>
        <dbReference type="SAM" id="Coils"/>
    </source>
</evidence>
<evidence type="ECO:0000256" key="5">
    <source>
        <dbReference type="PROSITE-ProRule" id="PRU00309"/>
    </source>
</evidence>
<keyword evidence="4 5" id="KW-0238">DNA-binding</keyword>
<name>A0A8J5R069_9HYME</name>
<dbReference type="GO" id="GO:0043565">
    <property type="term" value="F:sequence-specific DNA binding"/>
    <property type="evidence" value="ECO:0007669"/>
    <property type="project" value="InterPro"/>
</dbReference>
<keyword evidence="9" id="KW-1185">Reference proteome</keyword>
<dbReference type="AlphaFoldDB" id="A0A8J5R069"/>
<feature type="domain" description="THAP-type" evidence="7">
    <location>
        <begin position="1"/>
        <end position="86"/>
    </location>
</feature>
<dbReference type="EMBL" id="JAAOIC020000044">
    <property type="protein sequence ID" value="KAG8038062.1"/>
    <property type="molecule type" value="Genomic_DNA"/>
</dbReference>
<organism evidence="8 9">
    <name type="scientific">Cotesia typhae</name>
    <dbReference type="NCBI Taxonomy" id="2053667"/>
    <lineage>
        <taxon>Eukaryota</taxon>
        <taxon>Metazoa</taxon>
        <taxon>Ecdysozoa</taxon>
        <taxon>Arthropoda</taxon>
        <taxon>Hexapoda</taxon>
        <taxon>Insecta</taxon>
        <taxon>Pterygota</taxon>
        <taxon>Neoptera</taxon>
        <taxon>Endopterygota</taxon>
        <taxon>Hymenoptera</taxon>
        <taxon>Apocrita</taxon>
        <taxon>Ichneumonoidea</taxon>
        <taxon>Braconidae</taxon>
        <taxon>Microgastrinae</taxon>
        <taxon>Cotesia</taxon>
    </lineage>
</organism>
<evidence type="ECO:0000259" key="7">
    <source>
        <dbReference type="PROSITE" id="PS50950"/>
    </source>
</evidence>
<dbReference type="PANTHER" id="PTHR46600:SF11">
    <property type="entry name" value="THAP DOMAIN-CONTAINING PROTEIN 10"/>
    <property type="match status" value="1"/>
</dbReference>
<evidence type="ECO:0000256" key="1">
    <source>
        <dbReference type="ARBA" id="ARBA00022723"/>
    </source>
</evidence>
<evidence type="ECO:0000313" key="8">
    <source>
        <dbReference type="EMBL" id="KAG8038062.1"/>
    </source>
</evidence>
<dbReference type="InterPro" id="IPR026516">
    <property type="entry name" value="THAP1/10"/>
</dbReference>
<reference evidence="8" key="2">
    <citation type="submission" date="2021-04" db="EMBL/GenBank/DDBJ databases">
        <title>Genome-wide patterns of bracovirus chromosomal integration into multiple host tissues during parasitism.</title>
        <authorList>
            <person name="Chebbi M.A.C."/>
        </authorList>
    </citation>
    <scope>NUCLEOTIDE SEQUENCE</scope>
    <source>
        <tissue evidence="8">Whole body</tissue>
    </source>
</reference>
<dbReference type="PANTHER" id="PTHR46600">
    <property type="entry name" value="THAP DOMAIN-CONTAINING"/>
    <property type="match status" value="1"/>
</dbReference>
<proteinExistence type="predicted"/>
<dbReference type="GO" id="GO:0008270">
    <property type="term" value="F:zinc ion binding"/>
    <property type="evidence" value="ECO:0007669"/>
    <property type="project" value="UniProtKB-KW"/>
</dbReference>
<evidence type="ECO:0000256" key="4">
    <source>
        <dbReference type="ARBA" id="ARBA00023125"/>
    </source>
</evidence>
<evidence type="ECO:0000256" key="3">
    <source>
        <dbReference type="ARBA" id="ARBA00022833"/>
    </source>
</evidence>
<keyword evidence="3" id="KW-0862">Zinc</keyword>
<comment type="caution">
    <text evidence="8">The sequence shown here is derived from an EMBL/GenBank/DDBJ whole genome shotgun (WGS) entry which is preliminary data.</text>
</comment>
<evidence type="ECO:0000313" key="9">
    <source>
        <dbReference type="Proteomes" id="UP000729913"/>
    </source>
</evidence>